<evidence type="ECO:0000256" key="1">
    <source>
        <dbReference type="ARBA" id="ARBA00004107"/>
    </source>
</evidence>
<dbReference type="InterPro" id="IPR007274">
    <property type="entry name" value="Cop_transporter"/>
</dbReference>
<proteinExistence type="inferred from homology"/>
<dbReference type="Pfam" id="PF04145">
    <property type="entry name" value="Ctr"/>
    <property type="match status" value="1"/>
</dbReference>
<sequence length="154" mass="16899">MMSMTFGFSSSVMLLFDFWDVNGPVGMVLSVLVVTLLTVFYEVLKVWRVWLSSKSKLARPGTAAEPCHSDSSSALARSQSESSVVTTETHTPDPNSRKRFLLLHGVQAVLHVLQVTLGYMLMLCVMSYNAWIFLGVIVGSALGYYISFPLVGAV</sequence>
<comment type="similarity">
    <text evidence="5">Belongs to the copper transporter (Ctr) (TC 1.A.56) family. SLC31A subfamily.</text>
</comment>
<organism evidence="7 8">
    <name type="scientific">Solea senegalensis</name>
    <name type="common">Senegalese sole</name>
    <dbReference type="NCBI Taxonomy" id="28829"/>
    <lineage>
        <taxon>Eukaryota</taxon>
        <taxon>Metazoa</taxon>
        <taxon>Chordata</taxon>
        <taxon>Craniata</taxon>
        <taxon>Vertebrata</taxon>
        <taxon>Euteleostomi</taxon>
        <taxon>Actinopterygii</taxon>
        <taxon>Neopterygii</taxon>
        <taxon>Teleostei</taxon>
        <taxon>Neoteleostei</taxon>
        <taxon>Acanthomorphata</taxon>
        <taxon>Carangaria</taxon>
        <taxon>Pleuronectiformes</taxon>
        <taxon>Pleuronectoidei</taxon>
        <taxon>Soleidae</taxon>
        <taxon>Solea</taxon>
    </lineage>
</organism>
<dbReference type="GO" id="GO:0005375">
    <property type="term" value="F:copper ion transmembrane transporter activity"/>
    <property type="evidence" value="ECO:0007669"/>
    <property type="project" value="UniProtKB-UniRule"/>
</dbReference>
<evidence type="ECO:0000256" key="5">
    <source>
        <dbReference type="RuleBase" id="RU367022"/>
    </source>
</evidence>
<keyword evidence="2 5" id="KW-0812">Transmembrane</keyword>
<keyword evidence="5" id="KW-0813">Transport</keyword>
<dbReference type="PANTHER" id="PTHR12483">
    <property type="entry name" value="SOLUTE CARRIER FAMILY 31 COPPER TRANSPORTERS"/>
    <property type="match status" value="1"/>
</dbReference>
<dbReference type="EMBL" id="JAGKHQ010000014">
    <property type="protein sequence ID" value="KAG7498913.1"/>
    <property type="molecule type" value="Genomic_DNA"/>
</dbReference>
<gene>
    <name evidence="7" type="ORF">JOB18_024264</name>
</gene>
<keyword evidence="3 5" id="KW-1133">Transmembrane helix</keyword>
<dbReference type="Proteomes" id="UP000693946">
    <property type="component" value="Linkage Group LG21"/>
</dbReference>
<evidence type="ECO:0000256" key="3">
    <source>
        <dbReference type="ARBA" id="ARBA00022989"/>
    </source>
</evidence>
<evidence type="ECO:0000313" key="8">
    <source>
        <dbReference type="Proteomes" id="UP000693946"/>
    </source>
</evidence>
<protein>
    <recommendedName>
        <fullName evidence="5">Copper transport protein</fullName>
    </recommendedName>
</protein>
<feature type="compositionally biased region" description="Low complexity" evidence="6">
    <location>
        <begin position="69"/>
        <end position="89"/>
    </location>
</feature>
<feature type="transmembrane region" description="Helical" evidence="5">
    <location>
        <begin position="128"/>
        <end position="151"/>
    </location>
</feature>
<dbReference type="GO" id="GO:0031902">
    <property type="term" value="C:late endosome membrane"/>
    <property type="evidence" value="ECO:0007669"/>
    <property type="project" value="UniProtKB-SubCell"/>
</dbReference>
<evidence type="ECO:0000313" key="7">
    <source>
        <dbReference type="EMBL" id="KAG7498913.1"/>
    </source>
</evidence>
<dbReference type="PANTHER" id="PTHR12483:SF8">
    <property type="entry name" value="PROTEIN SLC31A2"/>
    <property type="match status" value="1"/>
</dbReference>
<comment type="caution">
    <text evidence="7">The sequence shown here is derived from an EMBL/GenBank/DDBJ whole genome shotgun (WGS) entry which is preliminary data.</text>
</comment>
<keyword evidence="5" id="KW-0187">Copper transport</keyword>
<keyword evidence="4 5" id="KW-0472">Membrane</keyword>
<evidence type="ECO:0000256" key="6">
    <source>
        <dbReference type="SAM" id="MobiDB-lite"/>
    </source>
</evidence>
<feature type="region of interest" description="Disordered" evidence="6">
    <location>
        <begin position="60"/>
        <end position="94"/>
    </location>
</feature>
<accession>A0AAV6R2U7</accession>
<keyword evidence="8" id="KW-1185">Reference proteome</keyword>
<name>A0AAV6R2U7_SOLSE</name>
<evidence type="ECO:0000256" key="4">
    <source>
        <dbReference type="ARBA" id="ARBA00023136"/>
    </source>
</evidence>
<feature type="transmembrane region" description="Helical" evidence="5">
    <location>
        <begin position="100"/>
        <end position="122"/>
    </location>
</feature>
<reference evidence="7 8" key="1">
    <citation type="journal article" date="2021" name="Sci. Rep.">
        <title>Chromosome anchoring in Senegalese sole (Solea senegalensis) reveals sex-associated markers and genome rearrangements in flatfish.</title>
        <authorList>
            <person name="Guerrero-Cozar I."/>
            <person name="Gomez-Garrido J."/>
            <person name="Berbel C."/>
            <person name="Martinez-Blanch J.F."/>
            <person name="Alioto T."/>
            <person name="Claros M.G."/>
            <person name="Gagnaire P.A."/>
            <person name="Manchado M."/>
        </authorList>
    </citation>
    <scope>NUCLEOTIDE SEQUENCE [LARGE SCALE GENOMIC DNA]</scope>
    <source>
        <strain evidence="7">Sse05_10M</strain>
    </source>
</reference>
<comment type="subcellular location">
    <subcellularLocation>
        <location evidence="1">Late endosome membrane</location>
        <topology evidence="1">Multi-pass membrane protein</topology>
    </subcellularLocation>
    <subcellularLocation>
        <location evidence="5">Membrane</location>
        <topology evidence="5">Multi-pass membrane protein</topology>
    </subcellularLocation>
</comment>
<feature type="transmembrane region" description="Helical" evidence="5">
    <location>
        <begin position="25"/>
        <end position="44"/>
    </location>
</feature>
<keyword evidence="5" id="KW-0406">Ion transport</keyword>
<evidence type="ECO:0000256" key="2">
    <source>
        <dbReference type="ARBA" id="ARBA00022692"/>
    </source>
</evidence>
<keyword evidence="5" id="KW-0186">Copper</keyword>
<dbReference type="AlphaFoldDB" id="A0AAV6R2U7"/>